<proteinExistence type="predicted"/>
<gene>
    <name evidence="2" type="primary">ORF045</name>
</gene>
<keyword evidence="1" id="KW-0472">Membrane</keyword>
<organismHost>
    <name type="scientific">Spodoptera frugiperda</name>
    <name type="common">Fall armyworm</name>
    <dbReference type="NCBI Taxonomy" id="7108"/>
</organismHost>
<keyword evidence="1" id="KW-0812">Transmembrane</keyword>
<protein>
    <submittedName>
        <fullName evidence="2">28.8 kDa</fullName>
    </submittedName>
</protein>
<evidence type="ECO:0000313" key="3">
    <source>
        <dbReference type="Proteomes" id="UP000008030"/>
    </source>
</evidence>
<dbReference type="Proteomes" id="UP000008030">
    <property type="component" value="Segment"/>
</dbReference>
<reference evidence="2 3" key="1">
    <citation type="journal article" date="2006" name="J. Virol.">
        <title>Genomic sequence of Spodoptera frugiperda Ascovirus 1a, an enveloped, double-stranded DNA insect virus that manipulates apoptosis for viral reproduction.</title>
        <authorList>
            <person name="Bideshi D.K."/>
            <person name="Demattei M.V."/>
            <person name="Rouleux-Bonnin F."/>
            <person name="Stasiak K."/>
            <person name="Tan Y."/>
            <person name="Bigot S."/>
            <person name="Bigot Y."/>
            <person name="Federici B.A."/>
        </authorList>
    </citation>
    <scope>NUCLEOTIDE SEQUENCE [LARGE SCALE GENOMIC DNA]</scope>
    <source>
        <strain evidence="3">SvAV-1a</strain>
    </source>
</reference>
<evidence type="ECO:0000256" key="1">
    <source>
        <dbReference type="SAM" id="Phobius"/>
    </source>
</evidence>
<evidence type="ECO:0000313" key="2">
    <source>
        <dbReference type="EMBL" id="CAL44645.1"/>
    </source>
</evidence>
<keyword evidence="1" id="KW-1133">Transmembrane helix</keyword>
<sequence>MATRSLVVSCSFDLSSATTPSNRINCDLCCVTLSFNASVDICLRSRSAFFSANWLSNMDNRSVRTLKSRASDSRSATTDANSVFNRVTSTRAAFNSTFNRSIIALPTPELRTTLFVVEFIDTRSMRAFCKASRSAASDSIRCCICALYVSISALRRELSSLNLLRKSTICNCSSWLVLVLISRSRASRSRALDTSSYNAFSSSALALDVFRLTVNASMFALCVATVISLWLRRAFRSATSNAKPRDSARAVSFAINTIYPGID</sequence>
<dbReference type="KEGG" id="vg:4306166"/>
<keyword evidence="3" id="KW-1185">Reference proteome</keyword>
<name>Q0E556_SFAVA</name>
<dbReference type="GeneID" id="4306166"/>
<organism evidence="2 3">
    <name type="scientific">Spodoptera frugiperda ascovirus 1a</name>
    <name type="common">SfAV-1a</name>
    <dbReference type="NCBI Taxonomy" id="113370"/>
    <lineage>
        <taxon>Viruses</taxon>
        <taxon>Varidnaviria</taxon>
        <taxon>Bamfordvirae</taxon>
        <taxon>Nucleocytoviricota</taxon>
        <taxon>Megaviricetes</taxon>
        <taxon>Pimascovirales</taxon>
        <taxon>Pimascovirales incertae sedis</taxon>
        <taxon>Ascoviridae</taxon>
        <taxon>Ascovirus</taxon>
        <taxon>Ascovirus sfav1a</taxon>
    </lineage>
</organism>
<dbReference type="RefSeq" id="YP_762401.1">
    <property type="nucleotide sequence ID" value="NC_008361.1"/>
</dbReference>
<dbReference type="EMBL" id="AM398843">
    <property type="protein sequence ID" value="CAL44645.1"/>
    <property type="molecule type" value="Genomic_DNA"/>
</dbReference>
<feature type="transmembrane region" description="Helical" evidence="1">
    <location>
        <begin position="209"/>
        <end position="231"/>
    </location>
</feature>
<accession>Q0E556</accession>